<dbReference type="GO" id="GO:0008241">
    <property type="term" value="F:peptidyl-dipeptidase activity"/>
    <property type="evidence" value="ECO:0007669"/>
    <property type="project" value="UniProtKB-EC"/>
</dbReference>
<evidence type="ECO:0000313" key="9">
    <source>
        <dbReference type="EMBL" id="MBE9462239.1"/>
    </source>
</evidence>
<dbReference type="EMBL" id="JACYGY010000001">
    <property type="protein sequence ID" value="MBE9462239.1"/>
    <property type="molecule type" value="Genomic_DNA"/>
</dbReference>
<evidence type="ECO:0000256" key="7">
    <source>
        <dbReference type="ARBA" id="ARBA00022801"/>
    </source>
</evidence>
<evidence type="ECO:0000256" key="5">
    <source>
        <dbReference type="ARBA" id="ARBA00015719"/>
    </source>
</evidence>
<protein>
    <recommendedName>
        <fullName evidence="5">Cyanophycinase</fullName>
        <ecNumber evidence="4">3.4.15.6</ecNumber>
    </recommendedName>
</protein>
<comment type="caution">
    <text evidence="9">The sequence shown here is derived from an EMBL/GenBank/DDBJ whole genome shotgun (WGS) entry which is preliminary data.</text>
</comment>
<proteinExistence type="inferred from homology"/>
<evidence type="ECO:0000256" key="1">
    <source>
        <dbReference type="ARBA" id="ARBA00001092"/>
    </source>
</evidence>
<evidence type="ECO:0000256" key="6">
    <source>
        <dbReference type="ARBA" id="ARBA00022670"/>
    </source>
</evidence>
<evidence type="ECO:0000256" key="4">
    <source>
        <dbReference type="ARBA" id="ARBA00013115"/>
    </source>
</evidence>
<dbReference type="NCBIfam" id="TIGR02069">
    <property type="entry name" value="cyanophycinase"/>
    <property type="match status" value="1"/>
</dbReference>
<dbReference type="Pfam" id="PF03575">
    <property type="entry name" value="Peptidase_S51"/>
    <property type="match status" value="1"/>
</dbReference>
<dbReference type="InterPro" id="IPR029062">
    <property type="entry name" value="Class_I_gatase-like"/>
</dbReference>
<gene>
    <name evidence="9" type="ORF">IEE83_10125</name>
</gene>
<dbReference type="Gene3D" id="3.40.50.880">
    <property type="match status" value="1"/>
</dbReference>
<dbReference type="GO" id="GO:0004180">
    <property type="term" value="F:carboxypeptidase activity"/>
    <property type="evidence" value="ECO:0007669"/>
    <property type="project" value="UniProtKB-KW"/>
</dbReference>
<keyword evidence="6" id="KW-0645">Protease</keyword>
<dbReference type="RefSeq" id="WP_194120460.1">
    <property type="nucleotide sequence ID" value="NZ_JACYGY010000001.1"/>
</dbReference>
<name>A0ABR9W9S7_9BACT</name>
<sequence length="281" mass="30762">MKHLLTALFSILTFFSGVGFAQVAKGNLFIIGGGDRPASLMQEMVATSRLKPADYVMLLPMSGLNADTAFYYFNQDMRPVCKNVIANLNFKAADVNNKKWLDSLEKAKLIFISGGDQERFMKIVLNTPVYAAIHKAYQKGATIAGSSAGAAVMSKLMITGNELVGDTTLKSTFRKLQDKNLDIKPGLGLLTNAIIDQHFVVRSRYNRLLSAIAKYPELTCIGIDESTAISVTGNHVKVVGQSQVIVMKRPLELKVTEQGLIKMKDLQFSIFTAGDSFLLSN</sequence>
<dbReference type="InterPro" id="IPR011811">
    <property type="entry name" value="Peptidase_S51_cyanophycinase"/>
</dbReference>
<evidence type="ECO:0000256" key="2">
    <source>
        <dbReference type="ARBA" id="ARBA00002039"/>
    </source>
</evidence>
<dbReference type="InterPro" id="IPR005320">
    <property type="entry name" value="Peptidase_S51"/>
</dbReference>
<dbReference type="Proteomes" id="UP000634134">
    <property type="component" value="Unassembled WGS sequence"/>
</dbReference>
<dbReference type="CDD" id="cd03145">
    <property type="entry name" value="GAT1_cyanophycinase"/>
    <property type="match status" value="1"/>
</dbReference>
<evidence type="ECO:0000313" key="10">
    <source>
        <dbReference type="Proteomes" id="UP000634134"/>
    </source>
</evidence>
<comment type="function">
    <text evidence="2">Exopeptidase that catalyzes the hydrolytic cleavage of multi-L-arginyl-poly-L-aspartic acid (cyanophycin; a water-insoluble reserve polymer) into aspartate-arginine dipeptides.</text>
</comment>
<comment type="catalytic activity">
    <reaction evidence="1">
        <text>[L-4-(L-arginin-2-N-yl)aspartate](n) + H2O = [L-4-(L-arginin-2-N-yl)aspartate](n-1) + L-4-(L-arginin-2-N-yl)aspartate</text>
        <dbReference type="Rhea" id="RHEA:12845"/>
        <dbReference type="Rhea" id="RHEA-COMP:13728"/>
        <dbReference type="Rhea" id="RHEA-COMP:13734"/>
        <dbReference type="ChEBI" id="CHEBI:15377"/>
        <dbReference type="ChEBI" id="CHEBI:137986"/>
        <dbReference type="ChEBI" id="CHEBI:137991"/>
        <dbReference type="EC" id="3.4.15.6"/>
    </reaction>
</comment>
<dbReference type="EC" id="3.4.15.6" evidence="4"/>
<dbReference type="PANTHER" id="PTHR36175:SF1">
    <property type="entry name" value="CYANOPHYCINASE"/>
    <property type="match status" value="1"/>
</dbReference>
<keyword evidence="10" id="KW-1185">Reference proteome</keyword>
<organism evidence="9 10">
    <name type="scientific">Dyadobacter subterraneus</name>
    <dbReference type="NCBI Taxonomy" id="2773304"/>
    <lineage>
        <taxon>Bacteria</taxon>
        <taxon>Pseudomonadati</taxon>
        <taxon>Bacteroidota</taxon>
        <taxon>Cytophagia</taxon>
        <taxon>Cytophagales</taxon>
        <taxon>Spirosomataceae</taxon>
        <taxon>Dyadobacter</taxon>
    </lineage>
</organism>
<keyword evidence="9" id="KW-0121">Carboxypeptidase</keyword>
<evidence type="ECO:0000256" key="8">
    <source>
        <dbReference type="ARBA" id="ARBA00022825"/>
    </source>
</evidence>
<dbReference type="SUPFAM" id="SSF52317">
    <property type="entry name" value="Class I glutamine amidotransferase-like"/>
    <property type="match status" value="1"/>
</dbReference>
<dbReference type="PANTHER" id="PTHR36175">
    <property type="entry name" value="CYANOPHYCINASE"/>
    <property type="match status" value="1"/>
</dbReference>
<comment type="similarity">
    <text evidence="3">Belongs to the peptidase S51 family.</text>
</comment>
<accession>A0ABR9W9S7</accession>
<reference evidence="10" key="1">
    <citation type="submission" date="2023-07" db="EMBL/GenBank/DDBJ databases">
        <title>Dyadobacter sp. nov 'subterranea' isolated from contaminted grondwater.</title>
        <authorList>
            <person name="Szabo I."/>
            <person name="Al-Omari J."/>
            <person name="Szerdahelyi S.G."/>
            <person name="Rado J."/>
        </authorList>
    </citation>
    <scope>NUCLEOTIDE SEQUENCE [LARGE SCALE GENOMIC DNA]</scope>
    <source>
        <strain evidence="10">UP-52</strain>
    </source>
</reference>
<keyword evidence="8" id="KW-0720">Serine protease</keyword>
<evidence type="ECO:0000256" key="3">
    <source>
        <dbReference type="ARBA" id="ARBA00006534"/>
    </source>
</evidence>
<keyword evidence="7 9" id="KW-0378">Hydrolase</keyword>